<protein>
    <submittedName>
        <fullName evidence="1">TTC37 isoform 8</fullName>
    </submittedName>
</protein>
<evidence type="ECO:0000313" key="1">
    <source>
        <dbReference type="EMBL" id="PNJ30980.1"/>
    </source>
</evidence>
<accession>A0A2J8TD69</accession>
<comment type="caution">
    <text evidence="1">The sequence shown here is derived from an EMBL/GenBank/DDBJ whole genome shotgun (WGS) entry which is preliminary data.</text>
</comment>
<sequence length="33" mass="3715">DNIPGLLVLKSLAYRNKGSLDEATKLKFMPLRL</sequence>
<name>A0A2J8TD69_PONAB</name>
<feature type="non-terminal residue" evidence="1">
    <location>
        <position position="1"/>
    </location>
</feature>
<organism evidence="1">
    <name type="scientific">Pongo abelii</name>
    <name type="common">Sumatran orangutan</name>
    <name type="synonym">Pongo pygmaeus abelii</name>
    <dbReference type="NCBI Taxonomy" id="9601"/>
    <lineage>
        <taxon>Eukaryota</taxon>
        <taxon>Metazoa</taxon>
        <taxon>Chordata</taxon>
        <taxon>Craniata</taxon>
        <taxon>Vertebrata</taxon>
        <taxon>Euteleostomi</taxon>
        <taxon>Mammalia</taxon>
        <taxon>Eutheria</taxon>
        <taxon>Euarchontoglires</taxon>
        <taxon>Primates</taxon>
        <taxon>Haplorrhini</taxon>
        <taxon>Catarrhini</taxon>
        <taxon>Hominidae</taxon>
        <taxon>Pongo</taxon>
    </lineage>
</organism>
<proteinExistence type="predicted"/>
<dbReference type="EMBL" id="NDHI03003507">
    <property type="protein sequence ID" value="PNJ30980.1"/>
    <property type="molecule type" value="Genomic_DNA"/>
</dbReference>
<dbReference type="AlphaFoldDB" id="A0A2J8TD69"/>
<gene>
    <name evidence="1" type="ORF">CR201_G0035921</name>
</gene>
<reference evidence="1" key="1">
    <citation type="submission" date="2017-12" db="EMBL/GenBank/DDBJ databases">
        <title>High-resolution comparative analysis of great ape genomes.</title>
        <authorList>
            <person name="Pollen A."/>
            <person name="Hastie A."/>
            <person name="Hormozdiari F."/>
            <person name="Dougherty M."/>
            <person name="Liu R."/>
            <person name="Chaisson M."/>
            <person name="Hoppe E."/>
            <person name="Hill C."/>
            <person name="Pang A."/>
            <person name="Hillier L."/>
            <person name="Baker C."/>
            <person name="Armstrong J."/>
            <person name="Shendure J."/>
            <person name="Paten B."/>
            <person name="Wilson R."/>
            <person name="Chao H."/>
            <person name="Schneider V."/>
            <person name="Ventura M."/>
            <person name="Kronenberg Z."/>
            <person name="Murali S."/>
            <person name="Gordon D."/>
            <person name="Cantsilieris S."/>
            <person name="Munson K."/>
            <person name="Nelson B."/>
            <person name="Raja A."/>
            <person name="Underwood J."/>
            <person name="Diekhans M."/>
            <person name="Fiddes I."/>
            <person name="Haussler D."/>
            <person name="Eichler E."/>
        </authorList>
    </citation>
    <scope>NUCLEOTIDE SEQUENCE [LARGE SCALE GENOMIC DNA]</scope>
    <source>
        <strain evidence="1">Susie</strain>
    </source>
</reference>